<dbReference type="PANTHER" id="PTHR21666:SF270">
    <property type="entry name" value="MUREIN HYDROLASE ACTIVATOR ENVC"/>
    <property type="match status" value="1"/>
</dbReference>
<dbReference type="eggNOG" id="COG4942">
    <property type="taxonomic scope" value="Bacteria"/>
</dbReference>
<accession>S7TDE9</accession>
<keyword evidence="5" id="KW-1185">Reference proteome</keyword>
<dbReference type="PANTHER" id="PTHR21666">
    <property type="entry name" value="PEPTIDASE-RELATED"/>
    <property type="match status" value="1"/>
</dbReference>
<organism evidence="4 5">
    <name type="scientific">Alkalidesulfovibrio alkalitolerans DSM 16529</name>
    <dbReference type="NCBI Taxonomy" id="1121439"/>
    <lineage>
        <taxon>Bacteria</taxon>
        <taxon>Pseudomonadati</taxon>
        <taxon>Thermodesulfobacteriota</taxon>
        <taxon>Desulfovibrionia</taxon>
        <taxon>Desulfovibrionales</taxon>
        <taxon>Desulfovibrionaceae</taxon>
        <taxon>Alkalidesulfovibrio</taxon>
    </lineage>
</organism>
<dbReference type="Pfam" id="PF01551">
    <property type="entry name" value="Peptidase_M23"/>
    <property type="match status" value="1"/>
</dbReference>
<sequence length="371" mass="41792">MSRTPLILAILVLAFMAAAPALAQKNDAESLKRSIEQESKKVEAQRSQIGVLTKQERELHGQLAASEKRVNSLESEVAAAERELTAVEKRQQDILAEHGRIEKRRAELQRELAGIMETIWPLHLENTTNRLKGLDSWEDADRRFTWLAALYAAGSERMDELAERTSALATNLAEQDRVKAEAEKKLALVNTRKDQLLNEKLALAREIQKIRAEKLSQEEELKRILATVESLKYRLSLLTSRKIADHKGRLPWPADGAVAIRYNLNANPPVRGVGIRLAEGAPVKAVSWGKVVHDDVLRGFGKVIILFHGDNFYSLYAYLSHSNVRMGQDVEKDEVLGVAGPYPDLKGHGLYFELRRQEKAVNPFEWLSARK</sequence>
<dbReference type="PATRIC" id="fig|1121439.3.peg.1050"/>
<name>S7TDE9_9BACT</name>
<evidence type="ECO:0000313" key="5">
    <source>
        <dbReference type="Proteomes" id="UP000014975"/>
    </source>
</evidence>
<dbReference type="InterPro" id="IPR050570">
    <property type="entry name" value="Cell_wall_metabolism_enzyme"/>
</dbReference>
<dbReference type="RefSeq" id="WP_020886532.1">
    <property type="nucleotide sequence ID" value="NZ_ATHI01000007.1"/>
</dbReference>
<dbReference type="STRING" id="1121439.dsat_2647"/>
<dbReference type="Proteomes" id="UP000014975">
    <property type="component" value="Unassembled WGS sequence"/>
</dbReference>
<evidence type="ECO:0000259" key="3">
    <source>
        <dbReference type="Pfam" id="PF01551"/>
    </source>
</evidence>
<dbReference type="Gene3D" id="2.70.70.10">
    <property type="entry name" value="Glucose Permease (Domain IIA)"/>
    <property type="match status" value="1"/>
</dbReference>
<dbReference type="EMBL" id="ATHI01000007">
    <property type="protein sequence ID" value="EPR34605.1"/>
    <property type="molecule type" value="Genomic_DNA"/>
</dbReference>
<evidence type="ECO:0000313" key="4">
    <source>
        <dbReference type="EMBL" id="EPR34605.1"/>
    </source>
</evidence>
<evidence type="ECO:0000256" key="2">
    <source>
        <dbReference type="SAM" id="SignalP"/>
    </source>
</evidence>
<dbReference type="InterPro" id="IPR016047">
    <property type="entry name" value="M23ase_b-sheet_dom"/>
</dbReference>
<protein>
    <submittedName>
        <fullName evidence="4">Peptidase M23</fullName>
    </submittedName>
</protein>
<feature type="signal peptide" evidence="2">
    <location>
        <begin position="1"/>
        <end position="23"/>
    </location>
</feature>
<dbReference type="OrthoDB" id="9784703at2"/>
<keyword evidence="1" id="KW-0175">Coiled coil</keyword>
<comment type="caution">
    <text evidence="4">The sequence shown here is derived from an EMBL/GenBank/DDBJ whole genome shotgun (WGS) entry which is preliminary data.</text>
</comment>
<feature type="coiled-coil region" evidence="1">
    <location>
        <begin position="25"/>
        <end position="97"/>
    </location>
</feature>
<dbReference type="AlphaFoldDB" id="S7TDE9"/>
<dbReference type="InterPro" id="IPR011055">
    <property type="entry name" value="Dup_hybrid_motif"/>
</dbReference>
<feature type="coiled-coil region" evidence="1">
    <location>
        <begin position="179"/>
        <end position="227"/>
    </location>
</feature>
<proteinExistence type="predicted"/>
<reference evidence="4 5" key="1">
    <citation type="journal article" date="2013" name="Genome Announc.">
        <title>Draft genome sequences for three mercury-methylating, sulfate-reducing bacteria.</title>
        <authorList>
            <person name="Brown S.D."/>
            <person name="Hurt R.A.Jr."/>
            <person name="Gilmour C.C."/>
            <person name="Elias D.A."/>
        </authorList>
    </citation>
    <scope>NUCLEOTIDE SEQUENCE [LARGE SCALE GENOMIC DNA]</scope>
    <source>
        <strain evidence="4 5">DSM 16529</strain>
    </source>
</reference>
<feature type="chain" id="PRO_5004557082" evidence="2">
    <location>
        <begin position="24"/>
        <end position="371"/>
    </location>
</feature>
<dbReference type="SUPFAM" id="SSF51261">
    <property type="entry name" value="Duplicated hybrid motif"/>
    <property type="match status" value="1"/>
</dbReference>
<gene>
    <name evidence="4" type="ORF">dsat_2647</name>
</gene>
<feature type="domain" description="M23ase beta-sheet core" evidence="3">
    <location>
        <begin position="271"/>
        <end position="363"/>
    </location>
</feature>
<evidence type="ECO:0000256" key="1">
    <source>
        <dbReference type="SAM" id="Coils"/>
    </source>
</evidence>
<dbReference type="CDD" id="cd12797">
    <property type="entry name" value="M23_peptidase"/>
    <property type="match status" value="1"/>
</dbReference>
<dbReference type="GO" id="GO:0004222">
    <property type="term" value="F:metalloendopeptidase activity"/>
    <property type="evidence" value="ECO:0007669"/>
    <property type="project" value="TreeGrafter"/>
</dbReference>
<keyword evidence="2" id="KW-0732">Signal</keyword>